<feature type="transmembrane region" description="Helical" evidence="3">
    <location>
        <begin position="95"/>
        <end position="114"/>
    </location>
</feature>
<dbReference type="NCBIfam" id="TIGR00254">
    <property type="entry name" value="GGDEF"/>
    <property type="match status" value="1"/>
</dbReference>
<dbReference type="EC" id="2.7.7.65" evidence="1"/>
<evidence type="ECO:0000256" key="3">
    <source>
        <dbReference type="SAM" id="Phobius"/>
    </source>
</evidence>
<keyword evidence="3" id="KW-0472">Membrane</keyword>
<dbReference type="PANTHER" id="PTHR45138">
    <property type="entry name" value="REGULATORY COMPONENTS OF SENSORY TRANSDUCTION SYSTEM"/>
    <property type="match status" value="1"/>
</dbReference>
<feature type="transmembrane region" description="Helical" evidence="3">
    <location>
        <begin position="28"/>
        <end position="46"/>
    </location>
</feature>
<evidence type="ECO:0000313" key="5">
    <source>
        <dbReference type="EMBL" id="MFK2930573.1"/>
    </source>
</evidence>
<reference evidence="5 6" key="1">
    <citation type="submission" date="2020-10" db="EMBL/GenBank/DDBJ databases">
        <title>Phylogeny of dyella-like bacteria.</title>
        <authorList>
            <person name="Fu J."/>
        </authorList>
    </citation>
    <scope>NUCLEOTIDE SEQUENCE [LARGE SCALE GENOMIC DNA]</scope>
    <source>
        <strain evidence="5 6">DKC-1</strain>
    </source>
</reference>
<proteinExistence type="predicted"/>
<dbReference type="InterPro" id="IPR043128">
    <property type="entry name" value="Rev_trsase/Diguanyl_cyclase"/>
</dbReference>
<dbReference type="PROSITE" id="PS50887">
    <property type="entry name" value="GGDEF"/>
    <property type="match status" value="1"/>
</dbReference>
<evidence type="ECO:0000259" key="4">
    <source>
        <dbReference type="PROSITE" id="PS50887"/>
    </source>
</evidence>
<dbReference type="SMART" id="SM00267">
    <property type="entry name" value="GGDEF"/>
    <property type="match status" value="1"/>
</dbReference>
<dbReference type="EMBL" id="JADIKL010000003">
    <property type="protein sequence ID" value="MFK2930573.1"/>
    <property type="molecule type" value="Genomic_DNA"/>
</dbReference>
<feature type="transmembrane region" description="Helical" evidence="3">
    <location>
        <begin position="58"/>
        <end position="75"/>
    </location>
</feature>
<dbReference type="Pfam" id="PF00990">
    <property type="entry name" value="GGDEF"/>
    <property type="match status" value="1"/>
</dbReference>
<evidence type="ECO:0000313" key="6">
    <source>
        <dbReference type="Proteomes" id="UP001620397"/>
    </source>
</evidence>
<dbReference type="Gene3D" id="3.30.70.270">
    <property type="match status" value="1"/>
</dbReference>
<name>A0ABW8KHI5_9GAMM</name>
<feature type="transmembrane region" description="Helical" evidence="3">
    <location>
        <begin position="219"/>
        <end position="238"/>
    </location>
</feature>
<feature type="domain" description="GGDEF" evidence="4">
    <location>
        <begin position="349"/>
        <end position="479"/>
    </location>
</feature>
<gene>
    <name evidence="5" type="ORF">ISP14_07190</name>
</gene>
<dbReference type="InterPro" id="IPR029787">
    <property type="entry name" value="Nucleotide_cyclase"/>
</dbReference>
<feature type="transmembrane region" description="Helical" evidence="3">
    <location>
        <begin position="126"/>
        <end position="146"/>
    </location>
</feature>
<feature type="transmembrane region" description="Helical" evidence="3">
    <location>
        <begin position="259"/>
        <end position="276"/>
    </location>
</feature>
<comment type="catalytic activity">
    <reaction evidence="2">
        <text>2 GTP = 3',3'-c-di-GMP + 2 diphosphate</text>
        <dbReference type="Rhea" id="RHEA:24898"/>
        <dbReference type="ChEBI" id="CHEBI:33019"/>
        <dbReference type="ChEBI" id="CHEBI:37565"/>
        <dbReference type="ChEBI" id="CHEBI:58805"/>
        <dbReference type="EC" id="2.7.7.65"/>
    </reaction>
</comment>
<dbReference type="CDD" id="cd01949">
    <property type="entry name" value="GGDEF"/>
    <property type="match status" value="1"/>
</dbReference>
<keyword evidence="6" id="KW-1185">Reference proteome</keyword>
<protein>
    <recommendedName>
        <fullName evidence="1">diguanylate cyclase</fullName>
        <ecNumber evidence="1">2.7.7.65</ecNumber>
    </recommendedName>
</protein>
<dbReference type="RefSeq" id="WP_404537598.1">
    <property type="nucleotide sequence ID" value="NZ_JADIKL010000003.1"/>
</dbReference>
<evidence type="ECO:0000256" key="1">
    <source>
        <dbReference type="ARBA" id="ARBA00012528"/>
    </source>
</evidence>
<accession>A0ABW8KHI5</accession>
<evidence type="ECO:0000256" key="2">
    <source>
        <dbReference type="ARBA" id="ARBA00034247"/>
    </source>
</evidence>
<sequence>MTVVIWLACGFVVLHALAIALFPGAAMAVSYAFLIAAPALAAAAMLRQCLVEGYAPARGWSLAAAAMVVWMLGMLSSMSQDLLLGTTILAPTETMLIYTLYGVPLTYAIATVGTEPASTVQRVIDAVLAMTLGLLYFSLIVALNSIHQGTGTTSPSLIADLFDIENGYLVVATLLRFIACEHGPQRRFFGALAGYALCYALVAAYYNHHVALDVAPNTGSLYDVVVDVPFMLLVVLGLRSGGERGWRAPPRLTRFVRSASPQLLGISVLVVALFLIRHRFTWGAVGVMVALLATGLRSVLSQVRQAEAELLLHRDREHLAALASVDGLTGVFNRRSFEEALQREWHAPGTVALLLVDVDFFKQFNDRYGHGAGDDCLRAVAAALHRVLPPTGMAARYGGDEFALLLPRAAPETARAVADRLCAAIGRLGVAHEDNPHRKVTISVGVAIGGSSPADLVASADRALYAAKRGGRHRAEGPG</sequence>
<dbReference type="InterPro" id="IPR050469">
    <property type="entry name" value="Diguanylate_Cyclase"/>
</dbReference>
<organism evidence="5 6">
    <name type="scientific">Dyella agri</name>
    <dbReference type="NCBI Taxonomy" id="1926869"/>
    <lineage>
        <taxon>Bacteria</taxon>
        <taxon>Pseudomonadati</taxon>
        <taxon>Pseudomonadota</taxon>
        <taxon>Gammaproteobacteria</taxon>
        <taxon>Lysobacterales</taxon>
        <taxon>Rhodanobacteraceae</taxon>
        <taxon>Dyella</taxon>
    </lineage>
</organism>
<feature type="transmembrane region" description="Helical" evidence="3">
    <location>
        <begin position="158"/>
        <end position="179"/>
    </location>
</feature>
<keyword evidence="3" id="KW-0812">Transmembrane</keyword>
<dbReference type="Proteomes" id="UP001620397">
    <property type="component" value="Unassembled WGS sequence"/>
</dbReference>
<dbReference type="InterPro" id="IPR000160">
    <property type="entry name" value="GGDEF_dom"/>
</dbReference>
<feature type="transmembrane region" description="Helical" evidence="3">
    <location>
        <begin position="188"/>
        <end position="207"/>
    </location>
</feature>
<feature type="transmembrane region" description="Helical" evidence="3">
    <location>
        <begin position="282"/>
        <end position="300"/>
    </location>
</feature>
<dbReference type="SUPFAM" id="SSF55073">
    <property type="entry name" value="Nucleotide cyclase"/>
    <property type="match status" value="1"/>
</dbReference>
<dbReference type="PANTHER" id="PTHR45138:SF9">
    <property type="entry name" value="DIGUANYLATE CYCLASE DGCM-RELATED"/>
    <property type="match status" value="1"/>
</dbReference>
<comment type="caution">
    <text evidence="5">The sequence shown here is derived from an EMBL/GenBank/DDBJ whole genome shotgun (WGS) entry which is preliminary data.</text>
</comment>
<keyword evidence="3" id="KW-1133">Transmembrane helix</keyword>